<dbReference type="OrthoDB" id="9794201at2"/>
<organism evidence="1 2">
    <name type="scientific">Lactobacillus acetotolerans</name>
    <dbReference type="NCBI Taxonomy" id="1600"/>
    <lineage>
        <taxon>Bacteria</taxon>
        <taxon>Bacillati</taxon>
        <taxon>Bacillota</taxon>
        <taxon>Bacilli</taxon>
        <taxon>Lactobacillales</taxon>
        <taxon>Lactobacillaceae</taxon>
        <taxon>Lactobacillus</taxon>
    </lineage>
</organism>
<name>A0A0D6A561_9LACO</name>
<sequence>MKRIKLKMQEDRKYQVIKNVANHQGNKKRAALSLGITTRQVNRLLIKYRSKGKAAFVHGNKNRQPVNCLSTEINKQIVTLYQNKYQDCNFRHYTELLGQREHIQVSYASVYSRLLQAGIYPPKLWRSTRKKRAKASRGDHNREANHYLTATFIPNFNQEFGHSYRQTVSAFGQAPDDRKINYN</sequence>
<dbReference type="STRING" id="1600.LBAT_1574"/>
<evidence type="ECO:0000313" key="2">
    <source>
        <dbReference type="Proteomes" id="UP000035709"/>
    </source>
</evidence>
<dbReference type="Proteomes" id="UP000035709">
    <property type="component" value="Chromosome"/>
</dbReference>
<dbReference type="RefSeq" id="WP_060459826.1">
    <property type="nucleotide sequence ID" value="NZ_AP014808.1"/>
</dbReference>
<accession>A0A0D6A561</accession>
<protein>
    <submittedName>
        <fullName evidence="1">Transposase</fullName>
    </submittedName>
</protein>
<dbReference type="SUPFAM" id="SSF46689">
    <property type="entry name" value="Homeodomain-like"/>
    <property type="match status" value="1"/>
</dbReference>
<dbReference type="InterPro" id="IPR009057">
    <property type="entry name" value="Homeodomain-like_sf"/>
</dbReference>
<dbReference type="KEGG" id="lae:LBAT_1574"/>
<evidence type="ECO:0000313" key="1">
    <source>
        <dbReference type="EMBL" id="BAQ57963.1"/>
    </source>
</evidence>
<keyword evidence="2" id="KW-1185">Reference proteome</keyword>
<gene>
    <name evidence="1" type="ORF">LBAT_1574</name>
</gene>
<reference evidence="1 2" key="1">
    <citation type="submission" date="2015-03" db="EMBL/GenBank/DDBJ databases">
        <title>Complete genome sequence of Lactobacillus acetotolerans NBRC 13120.</title>
        <authorList>
            <person name="Toh H."/>
            <person name="Morita H."/>
            <person name="Fujita N."/>
        </authorList>
    </citation>
    <scope>NUCLEOTIDE SEQUENCE [LARGE SCALE GENOMIC DNA]</scope>
    <source>
        <strain evidence="1 2">NBRC 13120</strain>
    </source>
</reference>
<dbReference type="EMBL" id="AP014808">
    <property type="protein sequence ID" value="BAQ57963.1"/>
    <property type="molecule type" value="Genomic_DNA"/>
</dbReference>
<dbReference type="PATRIC" id="fig|1600.4.peg.1605"/>
<dbReference type="AlphaFoldDB" id="A0A0D6A561"/>
<proteinExistence type="predicted"/>